<dbReference type="InterPro" id="IPR006311">
    <property type="entry name" value="TAT_signal"/>
</dbReference>
<organism evidence="2 3">
    <name type="scientific">Methylocaldum marinum</name>
    <dbReference type="NCBI Taxonomy" id="1432792"/>
    <lineage>
        <taxon>Bacteria</taxon>
        <taxon>Pseudomonadati</taxon>
        <taxon>Pseudomonadota</taxon>
        <taxon>Gammaproteobacteria</taxon>
        <taxon>Methylococcales</taxon>
        <taxon>Methylococcaceae</taxon>
        <taxon>Methylocaldum</taxon>
    </lineage>
</organism>
<dbReference type="SUPFAM" id="SSF53756">
    <property type="entry name" value="UDP-Glycosyltransferase/glycogen phosphorylase"/>
    <property type="match status" value="1"/>
</dbReference>
<proteinExistence type="predicted"/>
<accession>A0A250L1B1</accession>
<gene>
    <name evidence="2" type="ORF">sS8_4018</name>
</gene>
<dbReference type="Gene3D" id="3.40.50.2000">
    <property type="entry name" value="Glycogen Phosphorylase B"/>
    <property type="match status" value="2"/>
</dbReference>
<dbReference type="PANTHER" id="PTHR21015">
    <property type="entry name" value="UDP-N-ACETYLGLUCOSAMINE--N-ACETYLMURAMYL-(PENTAPEPTIDE) PYROPHOSPHORYL-UNDECAPRENOL N-ACETYLGLUCOSAMINE TRANSFERASE 1"/>
    <property type="match status" value="1"/>
</dbReference>
<dbReference type="AlphaFoldDB" id="A0A250L1B1"/>
<dbReference type="KEGG" id="mmai:sS8_4018"/>
<dbReference type="OrthoDB" id="6620093at2"/>
<dbReference type="RefSeq" id="WP_119631213.1">
    <property type="nucleotide sequence ID" value="NZ_AP017928.1"/>
</dbReference>
<dbReference type="Proteomes" id="UP000266313">
    <property type="component" value="Chromosome"/>
</dbReference>
<protein>
    <recommendedName>
        <fullName evidence="1">Erythromycin biosynthesis protein CIII-like C-terminal domain-containing protein</fullName>
    </recommendedName>
</protein>
<evidence type="ECO:0000313" key="3">
    <source>
        <dbReference type="Proteomes" id="UP000266313"/>
    </source>
</evidence>
<feature type="domain" description="Erythromycin biosynthesis protein CIII-like C-terminal" evidence="1">
    <location>
        <begin position="267"/>
        <end position="389"/>
    </location>
</feature>
<evidence type="ECO:0000313" key="2">
    <source>
        <dbReference type="EMBL" id="BBA35949.1"/>
    </source>
</evidence>
<dbReference type="Pfam" id="PF06722">
    <property type="entry name" value="EryCIII-like_C"/>
    <property type="match status" value="1"/>
</dbReference>
<evidence type="ECO:0000259" key="1">
    <source>
        <dbReference type="Pfam" id="PF06722"/>
    </source>
</evidence>
<sequence>MNDTANSGARSRRRVLFFAEAVTLAHVARPTALAKALDPALYEVHFASDSRYRGLIGELPFVWHPLNTIASKRFLDAVAKAVPVYDIHTLHAYVRDDLALIKDINPELVIGDFRLSLAVSAQLAGIPYMAITNAYWSPYARLTFPVPDLPITRVLGVRAAQGLFDLVRPVAFAYHALPLARVRRYYGLPNLGLDLRRTYTHADYTLYSDIPELVSMADLPSNHHFLGPVLWSPDISLPAWWHRVPDENPVVYVTLGSSGQARLLALVLEALADLPITVVGATAGHTDIRKVPENAFLEDYLPGTEASARASLVICNGGSPTTQQALATGTPVLGLVGNMDQCLNMDAIQRAGAGRTLHAAQVNPAVIREAVLELLSGKNYKDHAEQLSRSFARYNAERRFNALLESVLKTGKIPTSA</sequence>
<reference evidence="2 3" key="1">
    <citation type="submission" date="2016-12" db="EMBL/GenBank/DDBJ databases">
        <title>Genome sequencing of Methylocaldum marinum.</title>
        <authorList>
            <person name="Takeuchi M."/>
            <person name="Kamagata Y."/>
            <person name="Hiraoka S."/>
            <person name="Oshima K."/>
            <person name="Hattori M."/>
            <person name="Iwasaki W."/>
        </authorList>
    </citation>
    <scope>NUCLEOTIDE SEQUENCE [LARGE SCALE GENOMIC DNA]</scope>
    <source>
        <strain evidence="2 3">S8</strain>
    </source>
</reference>
<keyword evidence="3" id="KW-1185">Reference proteome</keyword>
<dbReference type="GO" id="GO:0016758">
    <property type="term" value="F:hexosyltransferase activity"/>
    <property type="evidence" value="ECO:0007669"/>
    <property type="project" value="UniProtKB-ARBA"/>
</dbReference>
<dbReference type="FunFam" id="3.40.50.2000:FF:000072">
    <property type="entry name" value="Glycosyl transferase"/>
    <property type="match status" value="1"/>
</dbReference>
<dbReference type="PANTHER" id="PTHR21015:SF22">
    <property type="entry name" value="GLYCOSYLTRANSFERASE"/>
    <property type="match status" value="1"/>
</dbReference>
<name>A0A250L1B1_9GAMM</name>
<dbReference type="EMBL" id="AP017928">
    <property type="protein sequence ID" value="BBA35949.1"/>
    <property type="molecule type" value="Genomic_DNA"/>
</dbReference>
<dbReference type="InterPro" id="IPR010610">
    <property type="entry name" value="EryCIII-like_C"/>
</dbReference>
<dbReference type="PROSITE" id="PS51318">
    <property type="entry name" value="TAT"/>
    <property type="match status" value="1"/>
</dbReference>